<keyword evidence="5" id="KW-1185">Reference proteome</keyword>
<dbReference type="Pfam" id="PF00581">
    <property type="entry name" value="Rhodanese"/>
    <property type="match status" value="2"/>
</dbReference>
<dbReference type="GO" id="GO:0004792">
    <property type="term" value="F:thiosulfate-cyanide sulfurtransferase activity"/>
    <property type="evidence" value="ECO:0007669"/>
    <property type="project" value="TreeGrafter"/>
</dbReference>
<dbReference type="RefSeq" id="WP_169657886.1">
    <property type="nucleotide sequence ID" value="NZ_JABANE010000045.1"/>
</dbReference>
<organism evidence="4 5">
    <name type="scientific">Flammeovirga aprica JL-4</name>
    <dbReference type="NCBI Taxonomy" id="694437"/>
    <lineage>
        <taxon>Bacteria</taxon>
        <taxon>Pseudomonadati</taxon>
        <taxon>Bacteroidota</taxon>
        <taxon>Cytophagia</taxon>
        <taxon>Cytophagales</taxon>
        <taxon>Flammeovirgaceae</taxon>
        <taxon>Flammeovirga</taxon>
    </lineage>
</organism>
<dbReference type="PROSITE" id="PS50206">
    <property type="entry name" value="RHODANESE_3"/>
    <property type="match status" value="2"/>
</dbReference>
<name>A0A7X9RVT3_9BACT</name>
<evidence type="ECO:0000256" key="2">
    <source>
        <dbReference type="ARBA" id="ARBA00022737"/>
    </source>
</evidence>
<dbReference type="PANTHER" id="PTHR11364:SF27">
    <property type="entry name" value="SULFURTRANSFERASE"/>
    <property type="match status" value="1"/>
</dbReference>
<dbReference type="Gene3D" id="3.40.250.10">
    <property type="entry name" value="Rhodanese-like domain"/>
    <property type="match status" value="2"/>
</dbReference>
<dbReference type="InterPro" id="IPR036873">
    <property type="entry name" value="Rhodanese-like_dom_sf"/>
</dbReference>
<reference evidence="4 5" key="1">
    <citation type="submission" date="2020-04" db="EMBL/GenBank/DDBJ databases">
        <title>Flammeovirga sp. SR4, a novel species isolated from seawater.</title>
        <authorList>
            <person name="Wang X."/>
        </authorList>
    </citation>
    <scope>NUCLEOTIDE SEQUENCE [LARGE SCALE GENOMIC DNA]</scope>
    <source>
        <strain evidence="4 5">ATCC 23126</strain>
    </source>
</reference>
<dbReference type="Proteomes" id="UP000576082">
    <property type="component" value="Unassembled WGS sequence"/>
</dbReference>
<dbReference type="FunFam" id="3.40.250.10:FF:000001">
    <property type="entry name" value="Sulfurtransferase"/>
    <property type="match status" value="1"/>
</dbReference>
<evidence type="ECO:0000256" key="1">
    <source>
        <dbReference type="ARBA" id="ARBA00022679"/>
    </source>
</evidence>
<keyword evidence="1 4" id="KW-0808">Transferase</keyword>
<evidence type="ECO:0000313" key="5">
    <source>
        <dbReference type="Proteomes" id="UP000576082"/>
    </source>
</evidence>
<dbReference type="AlphaFoldDB" id="A0A7X9RVT3"/>
<comment type="caution">
    <text evidence="4">The sequence shown here is derived from an EMBL/GenBank/DDBJ whole genome shotgun (WGS) entry which is preliminary data.</text>
</comment>
<dbReference type="InterPro" id="IPR045078">
    <property type="entry name" value="TST/MPST-like"/>
</dbReference>
<sequence length="276" mass="30495">MKNLISPQQLSEQLQDQNLIILDASQDGKAAGLATEYPDLMIEGARIFDIKNTFSDISSGLPNTFPSAEQFEKECQKLGINKGSNIVVYDNIGLFSSPRAWWMFQAMGHQNIKVLDGGLPAWLKEGFNTVSKPTTQEFEKGDFVAKLIPQKIRSMEEVVANISSESEVVVDARGKQRFDGTVEEPRPGMKSGHIPNAVNLPFKEILEDGKLKSQEELKSIFEEKVPSNQNLIFSCGSGITACILHLAASEILDVPMSIYDGSWSEWGQSENPIVKS</sequence>
<dbReference type="CDD" id="cd01449">
    <property type="entry name" value="TST_Repeat_2"/>
    <property type="match status" value="1"/>
</dbReference>
<dbReference type="InterPro" id="IPR001763">
    <property type="entry name" value="Rhodanese-like_dom"/>
</dbReference>
<dbReference type="PANTHER" id="PTHR11364">
    <property type="entry name" value="THIOSULFATE SULFERTANSFERASE"/>
    <property type="match status" value="1"/>
</dbReference>
<dbReference type="CDD" id="cd01448">
    <property type="entry name" value="TST_Repeat_1"/>
    <property type="match status" value="1"/>
</dbReference>
<dbReference type="SMART" id="SM00450">
    <property type="entry name" value="RHOD"/>
    <property type="match status" value="2"/>
</dbReference>
<evidence type="ECO:0000313" key="4">
    <source>
        <dbReference type="EMBL" id="NME69620.1"/>
    </source>
</evidence>
<dbReference type="EMBL" id="JABANE010000045">
    <property type="protein sequence ID" value="NME69620.1"/>
    <property type="molecule type" value="Genomic_DNA"/>
</dbReference>
<accession>A0A7X9RVT3</accession>
<proteinExistence type="predicted"/>
<protein>
    <submittedName>
        <fullName evidence="4">Sulfurtransferase</fullName>
    </submittedName>
</protein>
<keyword evidence="2" id="KW-0677">Repeat</keyword>
<feature type="domain" description="Rhodanese" evidence="3">
    <location>
        <begin position="15"/>
        <end position="131"/>
    </location>
</feature>
<evidence type="ECO:0000259" key="3">
    <source>
        <dbReference type="PROSITE" id="PS50206"/>
    </source>
</evidence>
<gene>
    <name evidence="4" type="ORF">HHU12_16700</name>
</gene>
<dbReference type="SUPFAM" id="SSF52821">
    <property type="entry name" value="Rhodanese/Cell cycle control phosphatase"/>
    <property type="match status" value="2"/>
</dbReference>
<feature type="domain" description="Rhodanese" evidence="3">
    <location>
        <begin position="163"/>
        <end position="275"/>
    </location>
</feature>